<keyword evidence="3 6" id="KW-0812">Transmembrane</keyword>
<proteinExistence type="inferred from homology"/>
<name>A0AAD4MVM1_9BILA</name>
<dbReference type="AlphaFoldDB" id="A0AAD4MVM1"/>
<evidence type="ECO:0000256" key="2">
    <source>
        <dbReference type="ARBA" id="ARBA00005692"/>
    </source>
</evidence>
<organism evidence="7 8">
    <name type="scientific">Ditylenchus destructor</name>
    <dbReference type="NCBI Taxonomy" id="166010"/>
    <lineage>
        <taxon>Eukaryota</taxon>
        <taxon>Metazoa</taxon>
        <taxon>Ecdysozoa</taxon>
        <taxon>Nematoda</taxon>
        <taxon>Chromadorea</taxon>
        <taxon>Rhabditida</taxon>
        <taxon>Tylenchina</taxon>
        <taxon>Tylenchomorpha</taxon>
        <taxon>Sphaerularioidea</taxon>
        <taxon>Anguinidae</taxon>
        <taxon>Anguininae</taxon>
        <taxon>Ditylenchus</taxon>
    </lineage>
</organism>
<keyword evidence="5 6" id="KW-0472">Membrane</keyword>
<comment type="subcellular location">
    <subcellularLocation>
        <location evidence="1">Membrane</location>
        <topology evidence="1">Multi-pass membrane protein</topology>
    </subcellularLocation>
</comment>
<feature type="transmembrane region" description="Helical" evidence="6">
    <location>
        <begin position="30"/>
        <end position="51"/>
    </location>
</feature>
<evidence type="ECO:0000256" key="1">
    <source>
        <dbReference type="ARBA" id="ARBA00004141"/>
    </source>
</evidence>
<evidence type="ECO:0000256" key="5">
    <source>
        <dbReference type="ARBA" id="ARBA00023136"/>
    </source>
</evidence>
<feature type="transmembrane region" description="Helical" evidence="6">
    <location>
        <begin position="63"/>
        <end position="82"/>
    </location>
</feature>
<feature type="transmembrane region" description="Helical" evidence="6">
    <location>
        <begin position="114"/>
        <end position="135"/>
    </location>
</feature>
<dbReference type="EMBL" id="JAKKPZ010000046">
    <property type="protein sequence ID" value="KAI1706690.1"/>
    <property type="molecule type" value="Genomic_DNA"/>
</dbReference>
<reference evidence="7" key="1">
    <citation type="submission" date="2022-01" db="EMBL/GenBank/DDBJ databases">
        <title>Genome Sequence Resource for Two Populations of Ditylenchus destructor, the Migratory Endoparasitic Phytonematode.</title>
        <authorList>
            <person name="Zhang H."/>
            <person name="Lin R."/>
            <person name="Xie B."/>
        </authorList>
    </citation>
    <scope>NUCLEOTIDE SEQUENCE</scope>
    <source>
        <strain evidence="7">BazhouSP</strain>
    </source>
</reference>
<comment type="caution">
    <text evidence="7">The sequence shown here is derived from an EMBL/GenBank/DDBJ whole genome shotgun (WGS) entry which is preliminary data.</text>
</comment>
<evidence type="ECO:0000256" key="3">
    <source>
        <dbReference type="ARBA" id="ARBA00022692"/>
    </source>
</evidence>
<dbReference type="Pfam" id="PF02118">
    <property type="entry name" value="Srg"/>
    <property type="match status" value="1"/>
</dbReference>
<feature type="transmembrane region" description="Helical" evidence="6">
    <location>
        <begin position="171"/>
        <end position="195"/>
    </location>
</feature>
<dbReference type="PANTHER" id="PTHR31552:SF8">
    <property type="entry name" value="SERPENTINE RECEPTOR CLASS GAMMA"/>
    <property type="match status" value="1"/>
</dbReference>
<comment type="similarity">
    <text evidence="2 6">Belongs to the nematode receptor-like protein srg family.</text>
</comment>
<feature type="transmembrane region" description="Helical" evidence="6">
    <location>
        <begin position="267"/>
        <end position="288"/>
    </location>
</feature>
<dbReference type="GO" id="GO:0007606">
    <property type="term" value="P:sensory perception of chemical stimulus"/>
    <property type="evidence" value="ECO:0007669"/>
    <property type="project" value="UniProtKB-UniRule"/>
</dbReference>
<evidence type="ECO:0000313" key="7">
    <source>
        <dbReference type="EMBL" id="KAI1706690.1"/>
    </source>
</evidence>
<gene>
    <name evidence="7" type="ORF">DdX_12900</name>
</gene>
<feature type="transmembrane region" description="Helical" evidence="6">
    <location>
        <begin position="221"/>
        <end position="247"/>
    </location>
</feature>
<accession>A0AAD4MVM1</accession>
<dbReference type="PANTHER" id="PTHR31552">
    <property type="entry name" value="SERPENTINE RECEPTOR CLASS GAMMA"/>
    <property type="match status" value="1"/>
</dbReference>
<dbReference type="GO" id="GO:0016020">
    <property type="term" value="C:membrane"/>
    <property type="evidence" value="ECO:0007669"/>
    <property type="project" value="UniProtKB-SubCell"/>
</dbReference>
<dbReference type="Proteomes" id="UP001201812">
    <property type="component" value="Unassembled WGS sequence"/>
</dbReference>
<evidence type="ECO:0000313" key="8">
    <source>
        <dbReference type="Proteomes" id="UP001201812"/>
    </source>
</evidence>
<dbReference type="GO" id="GO:0004888">
    <property type="term" value="F:transmembrane signaling receptor activity"/>
    <property type="evidence" value="ECO:0007669"/>
    <property type="project" value="InterPro"/>
</dbReference>
<evidence type="ECO:0000256" key="6">
    <source>
        <dbReference type="RuleBase" id="RU280813"/>
    </source>
</evidence>
<keyword evidence="8" id="KW-1185">Reference proteome</keyword>
<comment type="caution">
    <text evidence="6">Lacks conserved residue(s) required for the propagation of feature annotation.</text>
</comment>
<keyword evidence="4 6" id="KW-1133">Transmembrane helix</keyword>
<protein>
    <recommendedName>
        <fullName evidence="6">Serpentine receptor class gamma</fullName>
    </recommendedName>
</protein>
<dbReference type="InterPro" id="IPR000609">
    <property type="entry name" value="7TM_GPCR_serpentine_rcpt_Srg"/>
</dbReference>
<sequence>MFGLPSALLYLAECYVIFVNRKRLRASSFFNLFLLRSIPSLINFVSAYAGGHRFGRAGWFLSFYKLVPTQILVIPFFIGYWAFHAENFASAFMLLNRLSSVFMPLAHVRMWRNFLFPISVIVTVGAPAIICHRILFLDVFIRVQADNSTFTLDYFTRNTNFEDMAWDGGDFWAAVFGIIFLFICTFLNLTTIFAYHRQRRQYESGQQTTNHIARLEWKLTVYALATFLTQLLMCVYQIVIWACVIIGASTTKLFLTTFNQSPWINDLSTIAVPAWLMLWASTMVRTLVAEMFFENTFVVWVTSRATTNLSDKSTTPISIRLRSSQALTQSVM</sequence>
<evidence type="ECO:0000256" key="4">
    <source>
        <dbReference type="ARBA" id="ARBA00022989"/>
    </source>
</evidence>